<name>A0A380PW78_YERFR</name>
<dbReference type="RefSeq" id="WP_032911106.1">
    <property type="nucleotide sequence ID" value="NZ_CPVN01000010.1"/>
</dbReference>
<gene>
    <name evidence="2" type="ORF">NCTC11470_02600</name>
</gene>
<evidence type="ECO:0000256" key="1">
    <source>
        <dbReference type="SAM" id="MobiDB-lite"/>
    </source>
</evidence>
<accession>A0A380PW78</accession>
<feature type="region of interest" description="Disordered" evidence="1">
    <location>
        <begin position="1"/>
        <end position="21"/>
    </location>
</feature>
<evidence type="ECO:0000313" key="3">
    <source>
        <dbReference type="Proteomes" id="UP000254835"/>
    </source>
</evidence>
<evidence type="ECO:0000313" key="2">
    <source>
        <dbReference type="EMBL" id="SUP77529.1"/>
    </source>
</evidence>
<dbReference type="EMBL" id="UHJA01000001">
    <property type="protein sequence ID" value="SUP77529.1"/>
    <property type="molecule type" value="Genomic_DNA"/>
</dbReference>
<organism evidence="2 3">
    <name type="scientific">Yersinia frederiksenii</name>
    <dbReference type="NCBI Taxonomy" id="29484"/>
    <lineage>
        <taxon>Bacteria</taxon>
        <taxon>Pseudomonadati</taxon>
        <taxon>Pseudomonadota</taxon>
        <taxon>Gammaproteobacteria</taxon>
        <taxon>Enterobacterales</taxon>
        <taxon>Yersiniaceae</taxon>
        <taxon>Yersinia</taxon>
    </lineage>
</organism>
<proteinExistence type="predicted"/>
<reference evidence="2 3" key="1">
    <citation type="submission" date="2018-06" db="EMBL/GenBank/DDBJ databases">
        <authorList>
            <consortium name="Pathogen Informatics"/>
            <person name="Doyle S."/>
        </authorList>
    </citation>
    <scope>NUCLEOTIDE SEQUENCE [LARGE SCALE GENOMIC DNA]</scope>
    <source>
        <strain evidence="2 3">NCTC11470</strain>
    </source>
</reference>
<dbReference type="AlphaFoldDB" id="A0A380PW78"/>
<dbReference type="Proteomes" id="UP000254835">
    <property type="component" value="Unassembled WGS sequence"/>
</dbReference>
<dbReference type="OrthoDB" id="6481044at2"/>
<protein>
    <submittedName>
        <fullName evidence="2">Uncharacterized protein</fullName>
    </submittedName>
</protein>
<sequence>MRRLSALETEHVSGGNSGRELAQSSGALAGTVIGGRLGGPAGAAGGASLGSLAGGKAYDGVSHVINSAPQITIPSVSYDPATLGRPAYLSGPDNYYICRMTGGISCSR</sequence>